<dbReference type="GO" id="GO:0030246">
    <property type="term" value="F:carbohydrate binding"/>
    <property type="evidence" value="ECO:0007669"/>
    <property type="project" value="InterPro"/>
</dbReference>
<keyword evidence="4" id="KW-0326">Glycosidase</keyword>
<dbReference type="OrthoDB" id="9772207at2"/>
<dbReference type="FunFam" id="2.70.98.30:FF:000010">
    <property type="entry name" value="Cytosolic alpha-mannosidase"/>
    <property type="match status" value="1"/>
</dbReference>
<evidence type="ECO:0000256" key="2">
    <source>
        <dbReference type="ARBA" id="ARBA00022723"/>
    </source>
</evidence>
<evidence type="ECO:0000313" key="6">
    <source>
        <dbReference type="EMBL" id="TCL75123.1"/>
    </source>
</evidence>
<dbReference type="Pfam" id="PF01074">
    <property type="entry name" value="Glyco_hydro_38N"/>
    <property type="match status" value="1"/>
</dbReference>
<evidence type="ECO:0000256" key="4">
    <source>
        <dbReference type="ARBA" id="ARBA00023295"/>
    </source>
</evidence>
<dbReference type="InterPro" id="IPR011682">
    <property type="entry name" value="Glyco_hydro_38_C"/>
</dbReference>
<gene>
    <name evidence="6" type="ORF">EDC14_100354</name>
</gene>
<comment type="caution">
    <text evidence="6">The sequence shown here is derived from an EMBL/GenBank/DDBJ whole genome shotgun (WGS) entry which is preliminary data.</text>
</comment>
<dbReference type="CDD" id="cd10789">
    <property type="entry name" value="GH38N_AMII_ER_cytosolic"/>
    <property type="match status" value="1"/>
</dbReference>
<dbReference type="SUPFAM" id="SSF88713">
    <property type="entry name" value="Glycoside hydrolase/deacetylase"/>
    <property type="match status" value="1"/>
</dbReference>
<dbReference type="FunFam" id="3.20.110.10:FF:000002">
    <property type="entry name" value="alpha-mannosidase 2C1 isoform X1"/>
    <property type="match status" value="1"/>
</dbReference>
<dbReference type="Gene3D" id="1.20.1270.50">
    <property type="entry name" value="Glycoside hydrolase family 38, central domain"/>
    <property type="match status" value="1"/>
</dbReference>
<organism evidence="6 7">
    <name type="scientific">Hydrogenispora ethanolica</name>
    <dbReference type="NCBI Taxonomy" id="1082276"/>
    <lineage>
        <taxon>Bacteria</taxon>
        <taxon>Bacillati</taxon>
        <taxon>Bacillota</taxon>
        <taxon>Hydrogenispora</taxon>
    </lineage>
</organism>
<comment type="similarity">
    <text evidence="1">Belongs to the glycosyl hydrolase 38 family.</text>
</comment>
<dbReference type="SUPFAM" id="SSF74650">
    <property type="entry name" value="Galactose mutarotase-like"/>
    <property type="match status" value="1"/>
</dbReference>
<dbReference type="InterPro" id="IPR037094">
    <property type="entry name" value="Glyco_hydro_38_cen_sf"/>
</dbReference>
<evidence type="ECO:0000256" key="1">
    <source>
        <dbReference type="ARBA" id="ARBA00009792"/>
    </source>
</evidence>
<evidence type="ECO:0000256" key="3">
    <source>
        <dbReference type="ARBA" id="ARBA00022801"/>
    </source>
</evidence>
<dbReference type="EMBL" id="SLUN01000003">
    <property type="protein sequence ID" value="TCL75123.1"/>
    <property type="molecule type" value="Genomic_DNA"/>
</dbReference>
<evidence type="ECO:0000259" key="5">
    <source>
        <dbReference type="SMART" id="SM00872"/>
    </source>
</evidence>
<accession>A0A4R1S6X1</accession>
<keyword evidence="2" id="KW-0479">Metal-binding</keyword>
<dbReference type="GO" id="GO:0046872">
    <property type="term" value="F:metal ion binding"/>
    <property type="evidence" value="ECO:0007669"/>
    <property type="project" value="UniProtKB-KW"/>
</dbReference>
<dbReference type="GO" id="GO:0006013">
    <property type="term" value="P:mannose metabolic process"/>
    <property type="evidence" value="ECO:0007669"/>
    <property type="project" value="InterPro"/>
</dbReference>
<dbReference type="Proteomes" id="UP000295008">
    <property type="component" value="Unassembled WGS sequence"/>
</dbReference>
<dbReference type="Gene3D" id="3.20.110.10">
    <property type="entry name" value="Glycoside hydrolase 38, N terminal domain"/>
    <property type="match status" value="1"/>
</dbReference>
<dbReference type="GO" id="GO:0009313">
    <property type="term" value="P:oligosaccharide catabolic process"/>
    <property type="evidence" value="ECO:0007669"/>
    <property type="project" value="TreeGrafter"/>
</dbReference>
<dbReference type="PANTHER" id="PTHR46017:SF1">
    <property type="entry name" value="ALPHA-MANNOSIDASE 2C1"/>
    <property type="match status" value="1"/>
</dbReference>
<reference evidence="6 7" key="1">
    <citation type="submission" date="2019-03" db="EMBL/GenBank/DDBJ databases">
        <title>Genomic Encyclopedia of Type Strains, Phase IV (KMG-IV): sequencing the most valuable type-strain genomes for metagenomic binning, comparative biology and taxonomic classification.</title>
        <authorList>
            <person name="Goeker M."/>
        </authorList>
    </citation>
    <scope>NUCLEOTIDE SEQUENCE [LARGE SCALE GENOMIC DNA]</scope>
    <source>
        <strain evidence="6 7">LX-B</strain>
    </source>
</reference>
<keyword evidence="3" id="KW-0378">Hydrolase</keyword>
<dbReference type="InterPro" id="IPR041147">
    <property type="entry name" value="GH38_C"/>
</dbReference>
<dbReference type="Pfam" id="PF07748">
    <property type="entry name" value="Glyco_hydro_38C"/>
    <property type="match status" value="1"/>
</dbReference>
<proteinExistence type="inferred from homology"/>
<sequence>MGFFMMERVKTICAELAGYIDRARLPLDHWQYKEGHFPNGAAADADPSPWRDFLPGMRWGGRDRHYWFRSDLAIPAEFQGQTLALQVATGQTKEAWDATNPQFFLYLDGTLIQGLDVNHREVIFARGGDADGNRSYRIDLAAYSGMLEQRSDFEVRLVAVDEPIKEFYYDLWVPLLVAQELPENDERRQTLLEVLNGAVNRLDLRKPYSEPFYASLGAAADFLRQGLAALEERPEPPLATCVGHTHIDVAWLWTLGQTREKAARSFATVLKLMEDYPEYIFMSSQPQLYQFVKEDHPELYQKIAARIREGRWEAEGAMWVEADCNLASGESLVRQILFGTRFFQREFGVRNRLLWLPDVFGYSAALPQILKRSGIDYFMTTKISWNDFNKLPYDTFMWEGIDGTPVLTHFITTREPGAPPDSHFTTYNGKLTPAALIGGWQRYQQKSLNRDILIACGYGDGGGGTTPDMLEQGRRMSRALPGCPRVRPGTAGDYFRRLEQQLAGRPDLPKWVGELYLEFHRGTYTSMARNKRYNRKSELLYQDAEFLAVLGRLLAGQSYPQAALNRGWETILLNQFHDILPGSSIKEVYEESRRQYEQIIGAGRELAGHSLAAVAKAVRLEQPAVVVFNSLSFTRSAIVLADLDPDDSRYHSVIDATGRKRPLQRVESAGRNQVLFCAPDLPAKGYQAFPLSSEKVADPPELSVGPSLLENCYFRIAIDAQGNIASLFDKRNRWQVLKPGLAGNRLLAFEDKPAEYDNWNIDLYYQEKQWEIDAVEEISVIEEGPVRGGLRIRKRFLDSVIVQDIYIYNDLPRIDFDTQIDWKESQILLKAAFPVDVHANKATYDIQFGNVERPTHWNTSWDLARFEVCAHKWADLSEAGYGVSLINDCKYGHDIKDGVIRLTLLKSGNHPNPEADRELHHFVYSLYPHPGDWREGGTVQTAYSVNVPVYAQPEPAHPGSLPATLSLLALDRENVILETVKQAEDDGGIVLRLHECYNRRGAVTLRSHLPLQRAVECNLLEEEEAELAVAGERELRLEMKPYEIKTLKLEFRD</sequence>
<dbReference type="FunFam" id="1.20.1270.50:FF:000004">
    <property type="entry name" value="alpha-mannosidase 2C1 isoform X1"/>
    <property type="match status" value="1"/>
</dbReference>
<dbReference type="InterPro" id="IPR000602">
    <property type="entry name" value="Glyco_hydro_38_N"/>
</dbReference>
<dbReference type="Gene3D" id="2.60.40.2220">
    <property type="match status" value="1"/>
</dbReference>
<dbReference type="SUPFAM" id="SSF88688">
    <property type="entry name" value="Families 57/38 glycoside transferase middle domain"/>
    <property type="match status" value="1"/>
</dbReference>
<dbReference type="InterPro" id="IPR028995">
    <property type="entry name" value="Glyco_hydro_57/38_cen_sf"/>
</dbReference>
<keyword evidence="7" id="KW-1185">Reference proteome</keyword>
<dbReference type="InterPro" id="IPR011013">
    <property type="entry name" value="Gal_mutarotase_sf_dom"/>
</dbReference>
<dbReference type="PANTHER" id="PTHR46017">
    <property type="entry name" value="ALPHA-MANNOSIDASE 2C1"/>
    <property type="match status" value="1"/>
</dbReference>
<dbReference type="AlphaFoldDB" id="A0A4R1S6X1"/>
<evidence type="ECO:0000313" key="7">
    <source>
        <dbReference type="Proteomes" id="UP000295008"/>
    </source>
</evidence>
<dbReference type="Pfam" id="PF17677">
    <property type="entry name" value="Glyco_hydro38C2"/>
    <property type="match status" value="1"/>
</dbReference>
<dbReference type="RefSeq" id="WP_132012811.1">
    <property type="nucleotide sequence ID" value="NZ_SLUN01000003.1"/>
</dbReference>
<protein>
    <submittedName>
        <fullName evidence="6">Alpha-mannosidase</fullName>
    </submittedName>
</protein>
<dbReference type="GO" id="GO:0004559">
    <property type="term" value="F:alpha-mannosidase activity"/>
    <property type="evidence" value="ECO:0007669"/>
    <property type="project" value="InterPro"/>
</dbReference>
<dbReference type="Pfam" id="PF09261">
    <property type="entry name" value="Alpha-mann_mid"/>
    <property type="match status" value="1"/>
</dbReference>
<dbReference type="InterPro" id="IPR027291">
    <property type="entry name" value="Glyco_hydro_38_N_sf"/>
</dbReference>
<dbReference type="InterPro" id="IPR011330">
    <property type="entry name" value="Glyco_hydro/deAcase_b/a-brl"/>
</dbReference>
<dbReference type="SMART" id="SM00872">
    <property type="entry name" value="Alpha-mann_mid"/>
    <property type="match status" value="1"/>
</dbReference>
<feature type="domain" description="Glycoside hydrolase family 38 central" evidence="5">
    <location>
        <begin position="518"/>
        <end position="596"/>
    </location>
</feature>
<name>A0A4R1S6X1_HYDET</name>
<dbReference type="Gene3D" id="2.70.98.30">
    <property type="entry name" value="Golgi alpha-mannosidase II, domain 4"/>
    <property type="match status" value="1"/>
</dbReference>
<dbReference type="InterPro" id="IPR015341">
    <property type="entry name" value="Glyco_hydro_38_cen"/>
</dbReference>